<dbReference type="Proteomes" id="UP001184861">
    <property type="component" value="Unassembled WGS sequence"/>
</dbReference>
<gene>
    <name evidence="1" type="ORF">J2787_003339</name>
</gene>
<dbReference type="NCBIfam" id="NF004861">
    <property type="entry name" value="PRK06217.1"/>
    <property type="match status" value="1"/>
</dbReference>
<dbReference type="AlphaFoldDB" id="A0AAE3YCD3"/>
<organism evidence="1 2">
    <name type="scientific">Chryseobacterium rhizosphaerae</name>
    <dbReference type="NCBI Taxonomy" id="395937"/>
    <lineage>
        <taxon>Bacteria</taxon>
        <taxon>Pseudomonadati</taxon>
        <taxon>Bacteroidota</taxon>
        <taxon>Flavobacteriia</taxon>
        <taxon>Flavobacteriales</taxon>
        <taxon>Weeksellaceae</taxon>
        <taxon>Chryseobacterium group</taxon>
        <taxon>Chryseobacterium</taxon>
    </lineage>
</organism>
<proteinExistence type="predicted"/>
<evidence type="ECO:0000313" key="1">
    <source>
        <dbReference type="EMBL" id="MDR6527947.1"/>
    </source>
</evidence>
<accession>A0AAE3YCD3</accession>
<evidence type="ECO:0000313" key="2">
    <source>
        <dbReference type="Proteomes" id="UP001184861"/>
    </source>
</evidence>
<sequence>MRIHIFGASGSGVTTLGKALSEKIGIEYIDSDDFFWLTTHIPFTEKQNPEIRNNTLSEKLHTTRNWIFGGSIIHWGDDVFPPFDLIVFLYLPPEIRMERLRKREYERYGEEIITNPERAQKFHEFMDWAKDYDHNTGIANRTLKAHLEWLSGINTPLIELSGDYELYQKMDIILDKIKQRNLQVQ</sequence>
<comment type="caution">
    <text evidence="1">The sequence shown here is derived from an EMBL/GenBank/DDBJ whole genome shotgun (WGS) entry which is preliminary data.</text>
</comment>
<dbReference type="InterPro" id="IPR052922">
    <property type="entry name" value="Cytidylate_Kinase-2"/>
</dbReference>
<dbReference type="Gene3D" id="3.40.50.300">
    <property type="entry name" value="P-loop containing nucleotide triphosphate hydrolases"/>
    <property type="match status" value="1"/>
</dbReference>
<dbReference type="InterPro" id="IPR027417">
    <property type="entry name" value="P-loop_NTPase"/>
</dbReference>
<dbReference type="GO" id="GO:0016301">
    <property type="term" value="F:kinase activity"/>
    <property type="evidence" value="ECO:0007669"/>
    <property type="project" value="UniProtKB-KW"/>
</dbReference>
<dbReference type="SUPFAM" id="SSF52540">
    <property type="entry name" value="P-loop containing nucleoside triphosphate hydrolases"/>
    <property type="match status" value="1"/>
</dbReference>
<dbReference type="Pfam" id="PF13238">
    <property type="entry name" value="AAA_18"/>
    <property type="match status" value="1"/>
</dbReference>
<keyword evidence="1" id="KW-0808">Transferase</keyword>
<dbReference type="EMBL" id="JAVDQY010000003">
    <property type="protein sequence ID" value="MDR6527947.1"/>
    <property type="molecule type" value="Genomic_DNA"/>
</dbReference>
<reference evidence="1" key="1">
    <citation type="submission" date="2023-07" db="EMBL/GenBank/DDBJ databases">
        <title>Sorghum-associated microbial communities from plants grown in Nebraska, USA.</title>
        <authorList>
            <person name="Schachtman D."/>
        </authorList>
    </citation>
    <scope>NUCLEOTIDE SEQUENCE</scope>
    <source>
        <strain evidence="1">DS2360</strain>
    </source>
</reference>
<protein>
    <submittedName>
        <fullName evidence="1">Adenylate kinase family enzyme</fullName>
    </submittedName>
</protein>
<dbReference type="PANTHER" id="PTHR37816">
    <property type="entry name" value="YALI0E33011P"/>
    <property type="match status" value="1"/>
</dbReference>
<dbReference type="PANTHER" id="PTHR37816:SF2">
    <property type="entry name" value="DNA TOPOLOGY MODULATION PROTEIN FLAR-RELATED PROTEIN"/>
    <property type="match status" value="1"/>
</dbReference>
<dbReference type="RefSeq" id="WP_284459765.1">
    <property type="nucleotide sequence ID" value="NZ_JAVDQY010000003.1"/>
</dbReference>
<keyword evidence="1" id="KW-0418">Kinase</keyword>
<name>A0AAE3YCD3_9FLAO</name>